<evidence type="ECO:0000313" key="3">
    <source>
        <dbReference type="EMBL" id="ETO80787.1"/>
    </source>
</evidence>
<dbReference type="EMBL" id="ANJA01000965">
    <property type="protein sequence ID" value="ETO80787.1"/>
    <property type="molecule type" value="Genomic_DNA"/>
</dbReference>
<dbReference type="Proteomes" id="UP000028582">
    <property type="component" value="Unassembled WGS sequence"/>
</dbReference>
<organism evidence="3 4">
    <name type="scientific">Phytophthora nicotianae P1976</name>
    <dbReference type="NCBI Taxonomy" id="1317066"/>
    <lineage>
        <taxon>Eukaryota</taxon>
        <taxon>Sar</taxon>
        <taxon>Stramenopiles</taxon>
        <taxon>Oomycota</taxon>
        <taxon>Peronosporomycetes</taxon>
        <taxon>Peronosporales</taxon>
        <taxon>Peronosporaceae</taxon>
        <taxon>Phytophthora</taxon>
    </lineage>
</organism>
<keyword evidence="1" id="KW-0238">DNA-binding</keyword>
<keyword evidence="2" id="KW-0233">DNA recombination</keyword>
<dbReference type="OrthoDB" id="123621at2759"/>
<dbReference type="Gene3D" id="1.10.150.130">
    <property type="match status" value="1"/>
</dbReference>
<dbReference type="InterPro" id="IPR010998">
    <property type="entry name" value="Integrase_recombinase_N"/>
</dbReference>
<dbReference type="InterPro" id="IPR011010">
    <property type="entry name" value="DNA_brk_join_enz"/>
</dbReference>
<protein>
    <recommendedName>
        <fullName evidence="5">Tyr recombinase domain-containing protein</fullName>
    </recommendedName>
</protein>
<name>A0A081APH6_PHYNI</name>
<dbReference type="Gene3D" id="1.10.443.10">
    <property type="entry name" value="Intergrase catalytic core"/>
    <property type="match status" value="1"/>
</dbReference>
<sequence>RSYYTFRRSLSRLGAVLCGHALAQATNSKYRGYWAQWRRFSKMMCWSPWLQRVNRSSSNKLAYFAIYLWKYGGNKLHRGNSYSTIQSKLSCILWYHRRFSGIELVRSPHLTAILQGMKRLSDPVQKKQAVTPAFLRLLRRSLNLSRPRDRLLWGSVLLAYFFLLRRSEYLTIGKSKKFYCLRAKDVFFTNSKGIPVDATMATAVTIGLSGAKNDQYGRGAWRTMHQSGDRSLCPVRALKHLIVARHALNATAHKYLCLDLEANTVSEALKATAARAGVPPMSYSTHSLRVGGATALLTGRADTLAIKLLGRWVFRCYEEYPVQAAASTKDLSSRMI</sequence>
<dbReference type="SUPFAM" id="SSF56349">
    <property type="entry name" value="DNA breaking-rejoining enzymes"/>
    <property type="match status" value="1"/>
</dbReference>
<evidence type="ECO:0000256" key="1">
    <source>
        <dbReference type="ARBA" id="ARBA00023125"/>
    </source>
</evidence>
<proteinExistence type="predicted"/>
<evidence type="ECO:0000313" key="4">
    <source>
        <dbReference type="Proteomes" id="UP000028582"/>
    </source>
</evidence>
<accession>A0A081APH6</accession>
<dbReference type="AlphaFoldDB" id="A0A081APH6"/>
<dbReference type="GO" id="GO:0006310">
    <property type="term" value="P:DNA recombination"/>
    <property type="evidence" value="ECO:0007669"/>
    <property type="project" value="UniProtKB-KW"/>
</dbReference>
<reference evidence="3 4" key="1">
    <citation type="submission" date="2013-11" db="EMBL/GenBank/DDBJ databases">
        <title>The Genome Sequence of Phytophthora parasitica P1976.</title>
        <authorList>
            <consortium name="The Broad Institute Genomics Platform"/>
            <person name="Russ C."/>
            <person name="Tyler B."/>
            <person name="Panabieres F."/>
            <person name="Shan W."/>
            <person name="Tripathy S."/>
            <person name="Grunwald N."/>
            <person name="Machado M."/>
            <person name="Johnson C.S."/>
            <person name="Walker B."/>
            <person name="Young S."/>
            <person name="Zeng Q."/>
            <person name="Gargeya S."/>
            <person name="Fitzgerald M."/>
            <person name="Haas B."/>
            <person name="Abouelleil A."/>
            <person name="Allen A.W."/>
            <person name="Alvarado L."/>
            <person name="Arachchi H.M."/>
            <person name="Berlin A.M."/>
            <person name="Chapman S.B."/>
            <person name="Gainer-Dewar J."/>
            <person name="Goldberg J."/>
            <person name="Griggs A."/>
            <person name="Gujja S."/>
            <person name="Hansen M."/>
            <person name="Howarth C."/>
            <person name="Imamovic A."/>
            <person name="Ireland A."/>
            <person name="Larimer J."/>
            <person name="McCowan C."/>
            <person name="Murphy C."/>
            <person name="Pearson M."/>
            <person name="Poon T.W."/>
            <person name="Priest M."/>
            <person name="Roberts A."/>
            <person name="Saif S."/>
            <person name="Shea T."/>
            <person name="Sisk P."/>
            <person name="Sykes S."/>
            <person name="Wortman J."/>
            <person name="Nusbaum C."/>
            <person name="Birren B."/>
        </authorList>
    </citation>
    <scope>NUCLEOTIDE SEQUENCE [LARGE SCALE GENOMIC DNA]</scope>
    <source>
        <strain evidence="3 4">P1976</strain>
    </source>
</reference>
<comment type="caution">
    <text evidence="3">The sequence shown here is derived from an EMBL/GenBank/DDBJ whole genome shotgun (WGS) entry which is preliminary data.</text>
</comment>
<dbReference type="PANTHER" id="PTHR34605:SF3">
    <property type="entry name" value="P CELL-TYPE AGGLUTINATION PROTEIN MAP4-LIKE-RELATED"/>
    <property type="match status" value="1"/>
</dbReference>
<evidence type="ECO:0008006" key="5">
    <source>
        <dbReference type="Google" id="ProtNLM"/>
    </source>
</evidence>
<gene>
    <name evidence="3" type="ORF">F444_04792</name>
</gene>
<evidence type="ECO:0000256" key="2">
    <source>
        <dbReference type="ARBA" id="ARBA00023172"/>
    </source>
</evidence>
<dbReference type="GO" id="GO:0015074">
    <property type="term" value="P:DNA integration"/>
    <property type="evidence" value="ECO:0007669"/>
    <property type="project" value="InterPro"/>
</dbReference>
<feature type="non-terminal residue" evidence="3">
    <location>
        <position position="1"/>
    </location>
</feature>
<dbReference type="PANTHER" id="PTHR34605">
    <property type="entry name" value="PHAGE_INTEGRASE DOMAIN-CONTAINING PROTEIN"/>
    <property type="match status" value="1"/>
</dbReference>
<dbReference type="InterPro" id="IPR013762">
    <property type="entry name" value="Integrase-like_cat_sf"/>
</dbReference>
<dbReference type="GO" id="GO:0003677">
    <property type="term" value="F:DNA binding"/>
    <property type="evidence" value="ECO:0007669"/>
    <property type="project" value="UniProtKB-KW"/>
</dbReference>
<dbReference type="InterPro" id="IPR052925">
    <property type="entry name" value="Phage_Integrase-like_Recomb"/>
</dbReference>